<feature type="domain" description="Ion transport" evidence="6">
    <location>
        <begin position="2"/>
        <end position="79"/>
    </location>
</feature>
<feature type="transmembrane region" description="Helical" evidence="5">
    <location>
        <begin position="63"/>
        <end position="84"/>
    </location>
</feature>
<dbReference type="InterPro" id="IPR005821">
    <property type="entry name" value="Ion_trans_dom"/>
</dbReference>
<dbReference type="PANTHER" id="PTHR46923">
    <property type="entry name" value="CATION CHANNEL SPERM-ASSOCIATED PROTEIN 2"/>
    <property type="match status" value="1"/>
</dbReference>
<name>A0AA35X3J3_GEOBA</name>
<dbReference type="GO" id="GO:0005227">
    <property type="term" value="F:calcium-activated cation channel activity"/>
    <property type="evidence" value="ECO:0007669"/>
    <property type="project" value="InterPro"/>
</dbReference>
<evidence type="ECO:0000256" key="4">
    <source>
        <dbReference type="ARBA" id="ARBA00023136"/>
    </source>
</evidence>
<keyword evidence="8" id="KW-1185">Reference proteome</keyword>
<dbReference type="InterPro" id="IPR027359">
    <property type="entry name" value="Volt_channel_dom_sf"/>
</dbReference>
<evidence type="ECO:0000256" key="5">
    <source>
        <dbReference type="SAM" id="Phobius"/>
    </source>
</evidence>
<dbReference type="AlphaFoldDB" id="A0AA35X3J3"/>
<evidence type="ECO:0000256" key="1">
    <source>
        <dbReference type="ARBA" id="ARBA00004141"/>
    </source>
</evidence>
<evidence type="ECO:0000256" key="2">
    <source>
        <dbReference type="ARBA" id="ARBA00022692"/>
    </source>
</evidence>
<dbReference type="GO" id="GO:0009566">
    <property type="term" value="P:fertilization"/>
    <property type="evidence" value="ECO:0007669"/>
    <property type="project" value="TreeGrafter"/>
</dbReference>
<keyword evidence="3 5" id="KW-1133">Transmembrane helix</keyword>
<gene>
    <name evidence="7" type="ORF">GBAR_LOCUS21444</name>
</gene>
<feature type="non-terminal residue" evidence="7">
    <location>
        <position position="87"/>
    </location>
</feature>
<keyword evidence="2 5" id="KW-0812">Transmembrane</keyword>
<dbReference type="Proteomes" id="UP001174909">
    <property type="component" value="Unassembled WGS sequence"/>
</dbReference>
<feature type="transmembrane region" description="Helical" evidence="5">
    <location>
        <begin position="31"/>
        <end position="51"/>
    </location>
</feature>
<dbReference type="EMBL" id="CASHTH010002993">
    <property type="protein sequence ID" value="CAI8038456.1"/>
    <property type="molecule type" value="Genomic_DNA"/>
</dbReference>
<dbReference type="SUPFAM" id="SSF81324">
    <property type="entry name" value="Voltage-gated potassium channels"/>
    <property type="match status" value="1"/>
</dbReference>
<evidence type="ECO:0000259" key="6">
    <source>
        <dbReference type="Pfam" id="PF00520"/>
    </source>
</evidence>
<dbReference type="PANTHER" id="PTHR46923:SF1">
    <property type="entry name" value="CATION CHANNEL SPERM-ASSOCIATED PROTEIN 2"/>
    <property type="match status" value="1"/>
</dbReference>
<dbReference type="Pfam" id="PF00520">
    <property type="entry name" value="Ion_trans"/>
    <property type="match status" value="1"/>
</dbReference>
<comment type="caution">
    <text evidence="7">The sequence shown here is derived from an EMBL/GenBank/DDBJ whole genome shotgun (WGS) entry which is preliminary data.</text>
</comment>
<reference evidence="7" key="1">
    <citation type="submission" date="2023-03" db="EMBL/GenBank/DDBJ databases">
        <authorList>
            <person name="Steffen K."/>
            <person name="Cardenas P."/>
        </authorList>
    </citation>
    <scope>NUCLEOTIDE SEQUENCE</scope>
</reference>
<evidence type="ECO:0000313" key="8">
    <source>
        <dbReference type="Proteomes" id="UP001174909"/>
    </source>
</evidence>
<sequence length="87" mass="9639">MALIVINSVSIGVQGELPLSDHPGMVVLREFLNFIDAFTVIVFSLEILLKWTDNFSAFWRDSWNVFDLIVTVLSAVPLAVEPFIGSG</sequence>
<accession>A0AA35X3J3</accession>
<evidence type="ECO:0000256" key="3">
    <source>
        <dbReference type="ARBA" id="ARBA00022989"/>
    </source>
</evidence>
<proteinExistence type="predicted"/>
<dbReference type="GO" id="GO:0048240">
    <property type="term" value="P:sperm capacitation"/>
    <property type="evidence" value="ECO:0007669"/>
    <property type="project" value="TreeGrafter"/>
</dbReference>
<dbReference type="InterPro" id="IPR028747">
    <property type="entry name" value="CatSper2"/>
</dbReference>
<dbReference type="GO" id="GO:0030317">
    <property type="term" value="P:flagellated sperm motility"/>
    <property type="evidence" value="ECO:0007669"/>
    <property type="project" value="InterPro"/>
</dbReference>
<comment type="subcellular location">
    <subcellularLocation>
        <location evidence="1">Membrane</location>
        <topology evidence="1">Multi-pass membrane protein</topology>
    </subcellularLocation>
</comment>
<dbReference type="Gene3D" id="1.20.120.350">
    <property type="entry name" value="Voltage-gated potassium channels. Chain C"/>
    <property type="match status" value="1"/>
</dbReference>
<protein>
    <submittedName>
        <fullName evidence="7">Cation channel sperm-associated protein 2</fullName>
    </submittedName>
</protein>
<keyword evidence="4 5" id="KW-0472">Membrane</keyword>
<organism evidence="7 8">
    <name type="scientific">Geodia barretti</name>
    <name type="common">Barrett's horny sponge</name>
    <dbReference type="NCBI Taxonomy" id="519541"/>
    <lineage>
        <taxon>Eukaryota</taxon>
        <taxon>Metazoa</taxon>
        <taxon>Porifera</taxon>
        <taxon>Demospongiae</taxon>
        <taxon>Heteroscleromorpha</taxon>
        <taxon>Tetractinellida</taxon>
        <taxon>Astrophorina</taxon>
        <taxon>Geodiidae</taxon>
        <taxon>Geodia</taxon>
    </lineage>
</organism>
<evidence type="ECO:0000313" key="7">
    <source>
        <dbReference type="EMBL" id="CAI8038456.1"/>
    </source>
</evidence>
<dbReference type="GO" id="GO:0036128">
    <property type="term" value="C:CatSper complex"/>
    <property type="evidence" value="ECO:0007669"/>
    <property type="project" value="InterPro"/>
</dbReference>